<dbReference type="InterPro" id="IPR003615">
    <property type="entry name" value="HNH_nuc"/>
</dbReference>
<keyword evidence="1" id="KW-0255">Endonuclease</keyword>
<sequence>MVDHKVPHKGDKKLFWDSKNWQPMCKSHHDAKTAREDMGAW</sequence>
<comment type="caution">
    <text evidence="1">The sequence shown here is derived from an EMBL/GenBank/DDBJ whole genome shotgun (WGS) entry which is preliminary data.</text>
</comment>
<dbReference type="Proteomes" id="UP001597079">
    <property type="component" value="Unassembled WGS sequence"/>
</dbReference>
<dbReference type="RefSeq" id="WP_377943379.1">
    <property type="nucleotide sequence ID" value="NZ_JBHUCX010000028.1"/>
</dbReference>
<proteinExistence type="predicted"/>
<name>A0ABW4JGW2_9BACL</name>
<evidence type="ECO:0000313" key="2">
    <source>
        <dbReference type="Proteomes" id="UP001597079"/>
    </source>
</evidence>
<keyword evidence="1" id="KW-0378">Hydrolase</keyword>
<organism evidence="1 2">
    <name type="scientific">Alicyclobacillus fodiniaquatilis</name>
    <dbReference type="NCBI Taxonomy" id="1661150"/>
    <lineage>
        <taxon>Bacteria</taxon>
        <taxon>Bacillati</taxon>
        <taxon>Bacillota</taxon>
        <taxon>Bacilli</taxon>
        <taxon>Bacillales</taxon>
        <taxon>Alicyclobacillaceae</taxon>
        <taxon>Alicyclobacillus</taxon>
    </lineage>
</organism>
<gene>
    <name evidence="1" type="ORF">ACFSB2_12010</name>
</gene>
<keyword evidence="1" id="KW-0540">Nuclease</keyword>
<accession>A0ABW4JGW2</accession>
<dbReference type="EMBL" id="JBHUCX010000028">
    <property type="protein sequence ID" value="MFD1675419.1"/>
    <property type="molecule type" value="Genomic_DNA"/>
</dbReference>
<reference evidence="2" key="1">
    <citation type="journal article" date="2019" name="Int. J. Syst. Evol. Microbiol.">
        <title>The Global Catalogue of Microorganisms (GCM) 10K type strain sequencing project: providing services to taxonomists for standard genome sequencing and annotation.</title>
        <authorList>
            <consortium name="The Broad Institute Genomics Platform"/>
            <consortium name="The Broad Institute Genome Sequencing Center for Infectious Disease"/>
            <person name="Wu L."/>
            <person name="Ma J."/>
        </authorList>
    </citation>
    <scope>NUCLEOTIDE SEQUENCE [LARGE SCALE GENOMIC DNA]</scope>
    <source>
        <strain evidence="2">CGMCC 1.12286</strain>
    </source>
</reference>
<protein>
    <submittedName>
        <fullName evidence="1">HNH endonuclease signature motif containing protein</fullName>
    </submittedName>
</protein>
<dbReference type="GO" id="GO:0004519">
    <property type="term" value="F:endonuclease activity"/>
    <property type="evidence" value="ECO:0007669"/>
    <property type="project" value="UniProtKB-KW"/>
</dbReference>
<evidence type="ECO:0000313" key="1">
    <source>
        <dbReference type="EMBL" id="MFD1675419.1"/>
    </source>
</evidence>
<keyword evidence="2" id="KW-1185">Reference proteome</keyword>
<dbReference type="CDD" id="cd00085">
    <property type="entry name" value="HNHc"/>
    <property type="match status" value="1"/>
</dbReference>